<sequence length="498" mass="56279">MRKLVLMSRFRDIFGRLKEPLVISSRHRPDKPYTLTDYVMDVDLRWSSGFRAWKRLDKDSMPCINAIDPDNDMVDDNFAPMADEDSVAINAINGTNGHPRTDDEQTEGERTPSRSLRTRERNKIYNLKVLSDQARGKERKQRSDAGSTAIEGRVTYLLPSDQPVSLDCHRCVTCGSCHESLLQLQMHLQTYHPGYDYLCENTGQGPQFRVRHRRSSSLLSPSKTFQVKPTAEPFSLQTYISGDPSWVTSRVIAAANDDLLKTPSARSTADRTASGSPLPKQPVFRPVAPASKTTLVRRPTRAKREPAVVPNISQPLYHPISKAELKPGDLVPRPVHDATWRIQKHRESIADFSDVTAAEKDFIWAWDEYILREGITSSIYLPRSWLGFVKAKAEWLVAKDERMREFGKHASVLMAREVLTDEAITQALDVINQTRSRRTMDVANAISPPEAETVVTTPKPTDIRKGRNGCTICQLPVRGPRLLVCANKVSNQKFFKME</sequence>
<comment type="caution">
    <text evidence="1">The sequence shown here is derived from an EMBL/GenBank/DDBJ whole genome shotgun (WGS) entry which is preliminary data.</text>
</comment>
<accession>A0ACC1MDY2</accession>
<proteinExistence type="predicted"/>
<dbReference type="Proteomes" id="UP001143910">
    <property type="component" value="Unassembled WGS sequence"/>
</dbReference>
<gene>
    <name evidence="1" type="ORF">NQ176_g10781</name>
</gene>
<name>A0ACC1MDY2_9HYPO</name>
<reference evidence="1" key="1">
    <citation type="submission" date="2022-08" db="EMBL/GenBank/DDBJ databases">
        <title>Genome Sequence of Lecanicillium fungicola.</title>
        <authorList>
            <person name="Buettner E."/>
        </authorList>
    </citation>
    <scope>NUCLEOTIDE SEQUENCE</scope>
    <source>
        <strain evidence="1">Babe33</strain>
    </source>
</reference>
<protein>
    <submittedName>
        <fullName evidence="1">Uncharacterized protein</fullName>
    </submittedName>
</protein>
<evidence type="ECO:0000313" key="2">
    <source>
        <dbReference type="Proteomes" id="UP001143910"/>
    </source>
</evidence>
<organism evidence="1 2">
    <name type="scientific">Zarea fungicola</name>
    <dbReference type="NCBI Taxonomy" id="93591"/>
    <lineage>
        <taxon>Eukaryota</taxon>
        <taxon>Fungi</taxon>
        <taxon>Dikarya</taxon>
        <taxon>Ascomycota</taxon>
        <taxon>Pezizomycotina</taxon>
        <taxon>Sordariomycetes</taxon>
        <taxon>Hypocreomycetidae</taxon>
        <taxon>Hypocreales</taxon>
        <taxon>Cordycipitaceae</taxon>
        <taxon>Zarea</taxon>
    </lineage>
</organism>
<dbReference type="EMBL" id="JANJQO010003138">
    <property type="protein sequence ID" value="KAJ2964539.1"/>
    <property type="molecule type" value="Genomic_DNA"/>
</dbReference>
<keyword evidence="2" id="KW-1185">Reference proteome</keyword>
<evidence type="ECO:0000313" key="1">
    <source>
        <dbReference type="EMBL" id="KAJ2964539.1"/>
    </source>
</evidence>